<evidence type="ECO:0000256" key="1">
    <source>
        <dbReference type="PROSITE-ProRule" id="PRU00235"/>
    </source>
</evidence>
<dbReference type="Proteomes" id="UP001150062">
    <property type="component" value="Unassembled WGS sequence"/>
</dbReference>
<dbReference type="SUPFAM" id="SSF50985">
    <property type="entry name" value="RCC1/BLIP-II"/>
    <property type="match status" value="1"/>
</dbReference>
<accession>A0ABQ8XTF3</accession>
<feature type="repeat" description="RCC1" evidence="1">
    <location>
        <begin position="3"/>
        <end position="56"/>
    </location>
</feature>
<dbReference type="PANTHER" id="PTHR45982">
    <property type="entry name" value="REGULATOR OF CHROMOSOME CONDENSATION"/>
    <property type="match status" value="1"/>
</dbReference>
<dbReference type="InterPro" id="IPR011333">
    <property type="entry name" value="SKP1/BTB/POZ_sf"/>
</dbReference>
<gene>
    <name evidence="3" type="ORF">M0813_29018</name>
</gene>
<dbReference type="CDD" id="cd18186">
    <property type="entry name" value="BTB_POZ_ZBTB_KLHL-like"/>
    <property type="match status" value="1"/>
</dbReference>
<feature type="repeat" description="RCC1" evidence="1">
    <location>
        <begin position="197"/>
        <end position="248"/>
    </location>
</feature>
<dbReference type="PROSITE" id="PS50097">
    <property type="entry name" value="BTB"/>
    <property type="match status" value="1"/>
</dbReference>
<dbReference type="InterPro" id="IPR051553">
    <property type="entry name" value="Ran_GTPase-activating"/>
</dbReference>
<dbReference type="InterPro" id="IPR000408">
    <property type="entry name" value="Reg_chr_condens"/>
</dbReference>
<feature type="domain" description="BTB" evidence="2">
    <location>
        <begin position="461"/>
        <end position="541"/>
    </location>
</feature>
<dbReference type="InterPro" id="IPR000210">
    <property type="entry name" value="BTB/POZ_dom"/>
</dbReference>
<feature type="repeat" description="RCC1" evidence="1">
    <location>
        <begin position="302"/>
        <end position="355"/>
    </location>
</feature>
<dbReference type="SMART" id="SM00225">
    <property type="entry name" value="BTB"/>
    <property type="match status" value="1"/>
</dbReference>
<keyword evidence="4" id="KW-1185">Reference proteome</keyword>
<protein>
    <submittedName>
        <fullName evidence="3">Btk-binding protein-related</fullName>
    </submittedName>
</protein>
<comment type="caution">
    <text evidence="3">The sequence shown here is derived from an EMBL/GenBank/DDBJ whole genome shotgun (WGS) entry which is preliminary data.</text>
</comment>
<evidence type="ECO:0000313" key="3">
    <source>
        <dbReference type="EMBL" id="KAJ6235038.1"/>
    </source>
</evidence>
<name>A0ABQ8XTF3_9EUKA</name>
<feature type="repeat" description="RCC1" evidence="1">
    <location>
        <begin position="93"/>
        <end position="146"/>
    </location>
</feature>
<dbReference type="Gene3D" id="2.130.10.30">
    <property type="entry name" value="Regulator of chromosome condensation 1/beta-lactamase-inhibitor protein II"/>
    <property type="match status" value="2"/>
</dbReference>
<dbReference type="PANTHER" id="PTHR45982:SF1">
    <property type="entry name" value="REGULATOR OF CHROMOSOME CONDENSATION"/>
    <property type="match status" value="1"/>
</dbReference>
<dbReference type="SUPFAM" id="SSF54695">
    <property type="entry name" value="POZ domain"/>
    <property type="match status" value="1"/>
</dbReference>
<sequence>MNEKVFVCGNNSDGQLGSFFETTKLTTIQQLPLLEKGETVIDIAPGYNSTLFLFTNNKLIQTKGKKLITIEMEKEIASIHAGYSHFAIQTKDGDIYTMGSNSQGQLGRGNFQFLNSPKCVEYFKTNKIQIQQTTLAYQQSYFLSVDNKLYVCGDVSSGKLGKSFSSNVSTPTFLRDNVKRIFGGIDSEGFCLETNDGKFFGSGDSCSGQFGKNFSMHLQQLTEIKFFENRNILQMSLGINHTLALEETKDNKHILWTSGGNTYKGTEQTDNSDFTQIKVFSELLIAQIATGCYHSWIKTQDNQFYSWGYNSYGEMGILNSNNIKVPNKLDYPEFSKYDNLAIICGSYNSFFYKKDQNTLRKDFSKLISGELNVNPDFILHNVPAHKAFIEHRIGIDPESVKSVLLELSKEDYTKLIKWVYTSNFESAKHIEGILEKIGSSAPVMGNYKKDLHKLWKDEDSKDFCLMVQDDDEGEDEDEEEGEFEEIPVHKFVLAARCGLFRELFSTITENTDKVKDFSGKTIESIEIFIGFLYTDQISLTADDDPQLIVEELSDAIEYYQLSDKSKLNYELNKIKAQFNLK</sequence>
<dbReference type="Gene3D" id="3.30.710.10">
    <property type="entry name" value="Potassium Channel Kv1.1, Chain A"/>
    <property type="match status" value="1"/>
</dbReference>
<evidence type="ECO:0000259" key="2">
    <source>
        <dbReference type="PROSITE" id="PS50097"/>
    </source>
</evidence>
<dbReference type="InterPro" id="IPR009091">
    <property type="entry name" value="RCC1/BLIP-II"/>
</dbReference>
<dbReference type="Pfam" id="PF00651">
    <property type="entry name" value="BTB"/>
    <property type="match status" value="1"/>
</dbReference>
<dbReference type="PROSITE" id="PS50012">
    <property type="entry name" value="RCC1_3"/>
    <property type="match status" value="4"/>
</dbReference>
<reference evidence="3" key="1">
    <citation type="submission" date="2022-08" db="EMBL/GenBank/DDBJ databases">
        <title>Novel sulfate-reducing endosymbionts in the free-living metamonad Anaeramoeba.</title>
        <authorList>
            <person name="Jerlstrom-Hultqvist J."/>
            <person name="Cepicka I."/>
            <person name="Gallot-Lavallee L."/>
            <person name="Salas-Leiva D."/>
            <person name="Curtis B.A."/>
            <person name="Zahonova K."/>
            <person name="Pipaliya S."/>
            <person name="Dacks J."/>
            <person name="Roger A.J."/>
        </authorList>
    </citation>
    <scope>NUCLEOTIDE SEQUENCE</scope>
    <source>
        <strain evidence="3">Schooner1</strain>
    </source>
</reference>
<dbReference type="EMBL" id="JAOAOG010000266">
    <property type="protein sequence ID" value="KAJ6235038.1"/>
    <property type="molecule type" value="Genomic_DNA"/>
</dbReference>
<evidence type="ECO:0000313" key="4">
    <source>
        <dbReference type="Proteomes" id="UP001150062"/>
    </source>
</evidence>
<organism evidence="3 4">
    <name type="scientific">Anaeramoeba flamelloides</name>
    <dbReference type="NCBI Taxonomy" id="1746091"/>
    <lineage>
        <taxon>Eukaryota</taxon>
        <taxon>Metamonada</taxon>
        <taxon>Anaeramoebidae</taxon>
        <taxon>Anaeramoeba</taxon>
    </lineage>
</organism>
<proteinExistence type="predicted"/>
<dbReference type="Pfam" id="PF00415">
    <property type="entry name" value="RCC1"/>
    <property type="match status" value="1"/>
</dbReference>